<keyword evidence="1" id="KW-0812">Transmembrane</keyword>
<proteinExistence type="predicted"/>
<reference evidence="2 3" key="2">
    <citation type="submission" date="2009-01" db="EMBL/GenBank/DDBJ databases">
        <title>Draft genome sequence of Bacteroides cellulosilyticus (DSM 14838).</title>
        <authorList>
            <person name="Sudarsanam P."/>
            <person name="Ley R."/>
            <person name="Guruge J."/>
            <person name="Turnbaugh P.J."/>
            <person name="Mahowald M."/>
            <person name="Liep D."/>
            <person name="Gordon J."/>
        </authorList>
    </citation>
    <scope>NUCLEOTIDE SEQUENCE [LARGE SCALE GENOMIC DNA]</scope>
    <source>
        <strain evidence="2 3">DSM 14838</strain>
    </source>
</reference>
<keyword evidence="1" id="KW-0472">Membrane</keyword>
<keyword evidence="1" id="KW-1133">Transmembrane helix</keyword>
<feature type="transmembrane region" description="Helical" evidence="1">
    <location>
        <begin position="20"/>
        <end position="41"/>
    </location>
</feature>
<reference evidence="2 3" key="1">
    <citation type="submission" date="2008-12" db="EMBL/GenBank/DDBJ databases">
        <authorList>
            <person name="Fulton L."/>
            <person name="Clifton S."/>
            <person name="Fulton B."/>
            <person name="Xu J."/>
            <person name="Minx P."/>
            <person name="Pepin K.H."/>
            <person name="Johnson M."/>
            <person name="Bhonagiri V."/>
            <person name="Nash W.E."/>
            <person name="Mardis E.R."/>
            <person name="Wilson R.K."/>
        </authorList>
    </citation>
    <scope>NUCLEOTIDE SEQUENCE [LARGE SCALE GENOMIC DNA]</scope>
    <source>
        <strain evidence="2 3">DSM 14838</strain>
    </source>
</reference>
<organism evidence="2 3">
    <name type="scientific">Bacteroides cellulosilyticus DSM 14838</name>
    <dbReference type="NCBI Taxonomy" id="537012"/>
    <lineage>
        <taxon>Bacteria</taxon>
        <taxon>Pseudomonadati</taxon>
        <taxon>Bacteroidota</taxon>
        <taxon>Bacteroidia</taxon>
        <taxon>Bacteroidales</taxon>
        <taxon>Bacteroidaceae</taxon>
        <taxon>Bacteroides</taxon>
    </lineage>
</organism>
<gene>
    <name evidence="2" type="ORF">BACCELL_05514</name>
</gene>
<evidence type="ECO:0000313" key="2">
    <source>
        <dbReference type="EMBL" id="EEF86887.1"/>
    </source>
</evidence>
<dbReference type="EMBL" id="ACCH01000454">
    <property type="protein sequence ID" value="EEF86887.1"/>
    <property type="molecule type" value="Genomic_DNA"/>
</dbReference>
<sequence length="42" mass="4810">MINQKIVNALPNNDCYKVAIIIWQCVFLFLIFVGLQTLVSLI</sequence>
<evidence type="ECO:0000256" key="1">
    <source>
        <dbReference type="SAM" id="Phobius"/>
    </source>
</evidence>
<name>E2NMG9_9BACE</name>
<protein>
    <submittedName>
        <fullName evidence="2">Uncharacterized protein</fullName>
    </submittedName>
</protein>
<dbReference type="HOGENOM" id="CLU_3246935_0_0_10"/>
<comment type="caution">
    <text evidence="2">The sequence shown here is derived from an EMBL/GenBank/DDBJ whole genome shotgun (WGS) entry which is preliminary data.</text>
</comment>
<dbReference type="Proteomes" id="UP000003711">
    <property type="component" value="Unassembled WGS sequence"/>
</dbReference>
<evidence type="ECO:0000313" key="3">
    <source>
        <dbReference type="Proteomes" id="UP000003711"/>
    </source>
</evidence>
<dbReference type="AlphaFoldDB" id="E2NMG9"/>
<accession>E2NMG9</accession>